<dbReference type="InterPro" id="IPR035906">
    <property type="entry name" value="MetI-like_sf"/>
</dbReference>
<feature type="transmembrane region" description="Helical" evidence="13">
    <location>
        <begin position="179"/>
        <end position="195"/>
    </location>
</feature>
<dbReference type="PROSITE" id="PS50928">
    <property type="entry name" value="ABC_TM1"/>
    <property type="match status" value="1"/>
</dbReference>
<proteinExistence type="inferred from homology"/>
<evidence type="ECO:0000256" key="11">
    <source>
        <dbReference type="ARBA" id="ARBA00038669"/>
    </source>
</evidence>
<dbReference type="Proteomes" id="UP001652461">
    <property type="component" value="Unassembled WGS sequence"/>
</dbReference>
<comment type="subcellular location">
    <subcellularLocation>
        <location evidence="1 13">Cell membrane</location>
        <topology evidence="1 13">Multi-pass membrane protein</topology>
    </subcellularLocation>
</comment>
<keyword evidence="4" id="KW-0533">Nickel</keyword>
<comment type="similarity">
    <text evidence="10">Belongs to the binding-protein-dependent transport system permease family. OppBC subfamily.</text>
</comment>
<evidence type="ECO:0000256" key="6">
    <source>
        <dbReference type="ARBA" id="ARBA00022989"/>
    </source>
</evidence>
<evidence type="ECO:0000313" key="16">
    <source>
        <dbReference type="Proteomes" id="UP001652461"/>
    </source>
</evidence>
<evidence type="ECO:0000313" key="15">
    <source>
        <dbReference type="EMBL" id="MCU6698378.1"/>
    </source>
</evidence>
<keyword evidence="5 13" id="KW-0812">Transmembrane</keyword>
<dbReference type="CDD" id="cd06261">
    <property type="entry name" value="TM_PBP2"/>
    <property type="match status" value="1"/>
</dbReference>
<keyword evidence="7" id="KW-0406">Ion transport</keyword>
<comment type="caution">
    <text evidence="15">The sequence shown here is derived from an EMBL/GenBank/DDBJ whole genome shotgun (WGS) entry which is preliminary data.</text>
</comment>
<dbReference type="Gene3D" id="1.10.3720.10">
    <property type="entry name" value="MetI-like"/>
    <property type="match status" value="1"/>
</dbReference>
<dbReference type="Pfam" id="PF00528">
    <property type="entry name" value="BPD_transp_1"/>
    <property type="match status" value="1"/>
</dbReference>
<gene>
    <name evidence="15" type="ORF">OCV63_16020</name>
</gene>
<keyword evidence="2 13" id="KW-0813">Transport</keyword>
<accession>A0ABT2S1K0</accession>
<dbReference type="InterPro" id="IPR050045">
    <property type="entry name" value="Opp2B"/>
</dbReference>
<sequence length="317" mass="35502">MRLIKYSINKTGQLILIFLGITFLSFCLTYLAPSDPAEIQLNKTGVAPTEELLEKTREEMGLNRPLPVQYADWLKGILSGDMGTSLRNGKTVLDELRKALPVTLILTFFSMLVVTVLSVPLGIVCARFQDSFLDRTVRFITYLLASLPSFFLALLFLYFFSVKLGWFPVIASKNGSKGYIMPVLVLALSLSSWYIRQVRVVVLDELAKGYVAGERARGVPEWQILFRHVLKNCMLPLLTLLGISFAGMLGGTTIVENIFSLQGLGKMAMDAISARDYPVIQAYVVWLALIFLAINFLIDLSYGWIDPRVRDGQEREA</sequence>
<evidence type="ECO:0000256" key="8">
    <source>
        <dbReference type="ARBA" id="ARBA00023112"/>
    </source>
</evidence>
<dbReference type="PANTHER" id="PTHR43163">
    <property type="entry name" value="DIPEPTIDE TRANSPORT SYSTEM PERMEASE PROTEIN DPPB-RELATED"/>
    <property type="match status" value="1"/>
</dbReference>
<evidence type="ECO:0000256" key="4">
    <source>
        <dbReference type="ARBA" id="ARBA00022596"/>
    </source>
</evidence>
<protein>
    <recommendedName>
        <fullName evidence="12">Nickel import system permease protein NikB</fullName>
    </recommendedName>
</protein>
<dbReference type="EMBL" id="JAOQKC010000031">
    <property type="protein sequence ID" value="MCU6698378.1"/>
    <property type="molecule type" value="Genomic_DNA"/>
</dbReference>
<organism evidence="15 16">
    <name type="scientific">Laedolimicola ammoniilytica</name>
    <dbReference type="NCBI Taxonomy" id="2981771"/>
    <lineage>
        <taxon>Bacteria</taxon>
        <taxon>Bacillati</taxon>
        <taxon>Bacillota</taxon>
        <taxon>Clostridia</taxon>
        <taxon>Lachnospirales</taxon>
        <taxon>Lachnospiraceae</taxon>
        <taxon>Laedolimicola</taxon>
    </lineage>
</organism>
<evidence type="ECO:0000256" key="7">
    <source>
        <dbReference type="ARBA" id="ARBA00023065"/>
    </source>
</evidence>
<keyword evidence="3" id="KW-1003">Cell membrane</keyword>
<evidence type="ECO:0000256" key="1">
    <source>
        <dbReference type="ARBA" id="ARBA00004651"/>
    </source>
</evidence>
<feature type="transmembrane region" description="Helical" evidence="13">
    <location>
        <begin position="102"/>
        <end position="127"/>
    </location>
</feature>
<evidence type="ECO:0000259" key="14">
    <source>
        <dbReference type="PROSITE" id="PS50928"/>
    </source>
</evidence>
<dbReference type="Pfam" id="PF19300">
    <property type="entry name" value="BPD_transp_1_N"/>
    <property type="match status" value="1"/>
</dbReference>
<feature type="transmembrane region" description="Helical" evidence="13">
    <location>
        <begin position="12"/>
        <end position="32"/>
    </location>
</feature>
<evidence type="ECO:0000256" key="10">
    <source>
        <dbReference type="ARBA" id="ARBA00024202"/>
    </source>
</evidence>
<keyword evidence="9 13" id="KW-0472">Membrane</keyword>
<dbReference type="RefSeq" id="WP_262670925.1">
    <property type="nucleotide sequence ID" value="NZ_JAOQKC010000031.1"/>
</dbReference>
<evidence type="ECO:0000256" key="2">
    <source>
        <dbReference type="ARBA" id="ARBA00022448"/>
    </source>
</evidence>
<keyword evidence="6 13" id="KW-1133">Transmembrane helix</keyword>
<keyword evidence="8" id="KW-0921">Nickel transport</keyword>
<feature type="transmembrane region" description="Helical" evidence="13">
    <location>
        <begin position="139"/>
        <end position="159"/>
    </location>
</feature>
<evidence type="ECO:0000256" key="9">
    <source>
        <dbReference type="ARBA" id="ARBA00023136"/>
    </source>
</evidence>
<evidence type="ECO:0000256" key="13">
    <source>
        <dbReference type="RuleBase" id="RU363032"/>
    </source>
</evidence>
<dbReference type="PANTHER" id="PTHR43163:SF6">
    <property type="entry name" value="DIPEPTIDE TRANSPORT SYSTEM PERMEASE PROTEIN DPPB-RELATED"/>
    <property type="match status" value="1"/>
</dbReference>
<dbReference type="SUPFAM" id="SSF161098">
    <property type="entry name" value="MetI-like"/>
    <property type="match status" value="1"/>
</dbReference>
<evidence type="ECO:0000256" key="12">
    <source>
        <dbReference type="ARBA" id="ARBA00044774"/>
    </source>
</evidence>
<keyword evidence="16" id="KW-1185">Reference proteome</keyword>
<dbReference type="InterPro" id="IPR045621">
    <property type="entry name" value="BPD_transp_1_N"/>
</dbReference>
<reference evidence="15 16" key="1">
    <citation type="journal article" date="2021" name="ISME Commun">
        <title>Automated analysis of genomic sequences facilitates high-throughput and comprehensive description of bacteria.</title>
        <authorList>
            <person name="Hitch T.C.A."/>
        </authorList>
    </citation>
    <scope>NUCLEOTIDE SEQUENCE [LARGE SCALE GENOMIC DNA]</scope>
    <source>
        <strain evidence="15 16">Sanger_04</strain>
    </source>
</reference>
<dbReference type="NCBIfam" id="NF045470">
    <property type="entry name" value="Opp2B"/>
    <property type="match status" value="1"/>
</dbReference>
<feature type="transmembrane region" description="Helical" evidence="13">
    <location>
        <begin position="279"/>
        <end position="298"/>
    </location>
</feature>
<evidence type="ECO:0000256" key="3">
    <source>
        <dbReference type="ARBA" id="ARBA00022475"/>
    </source>
</evidence>
<evidence type="ECO:0000256" key="5">
    <source>
        <dbReference type="ARBA" id="ARBA00022692"/>
    </source>
</evidence>
<feature type="transmembrane region" description="Helical" evidence="13">
    <location>
        <begin position="237"/>
        <end position="259"/>
    </location>
</feature>
<dbReference type="InterPro" id="IPR000515">
    <property type="entry name" value="MetI-like"/>
</dbReference>
<comment type="subunit">
    <text evidence="11">The complex is composed of two ATP-binding proteins (NikD and NikE), two transmembrane proteins (NikB and NikC) and a solute-binding protein (NikA).</text>
</comment>
<name>A0ABT2S1K0_9FIRM</name>
<feature type="domain" description="ABC transmembrane type-1" evidence="14">
    <location>
        <begin position="100"/>
        <end position="298"/>
    </location>
</feature>